<evidence type="ECO:0000256" key="2">
    <source>
        <dbReference type="SAM" id="SignalP"/>
    </source>
</evidence>
<evidence type="ECO:0000313" key="3">
    <source>
        <dbReference type="EMBL" id="JAD43247.1"/>
    </source>
</evidence>
<feature type="transmembrane region" description="Helical" evidence="1">
    <location>
        <begin position="12"/>
        <end position="35"/>
    </location>
</feature>
<name>A0A0A9A866_ARUDO</name>
<organism evidence="3">
    <name type="scientific">Arundo donax</name>
    <name type="common">Giant reed</name>
    <name type="synonym">Donax arundinaceus</name>
    <dbReference type="NCBI Taxonomy" id="35708"/>
    <lineage>
        <taxon>Eukaryota</taxon>
        <taxon>Viridiplantae</taxon>
        <taxon>Streptophyta</taxon>
        <taxon>Embryophyta</taxon>
        <taxon>Tracheophyta</taxon>
        <taxon>Spermatophyta</taxon>
        <taxon>Magnoliopsida</taxon>
        <taxon>Liliopsida</taxon>
        <taxon>Poales</taxon>
        <taxon>Poaceae</taxon>
        <taxon>PACMAD clade</taxon>
        <taxon>Arundinoideae</taxon>
        <taxon>Arundineae</taxon>
        <taxon>Arundo</taxon>
    </lineage>
</organism>
<feature type="signal peptide" evidence="2">
    <location>
        <begin position="1"/>
        <end position="23"/>
    </location>
</feature>
<protein>
    <recommendedName>
        <fullName evidence="4">Secreted protein</fullName>
    </recommendedName>
</protein>
<proteinExistence type="predicted"/>
<accession>A0A0A9A866</accession>
<evidence type="ECO:0000256" key="1">
    <source>
        <dbReference type="SAM" id="Phobius"/>
    </source>
</evidence>
<feature type="chain" id="PRO_5002042559" description="Secreted protein" evidence="2">
    <location>
        <begin position="24"/>
        <end position="66"/>
    </location>
</feature>
<sequence>MHFAFSFLFPPFFLYLPPPGSLPMACSMAMTLFLFENIDFVSIRTTLATVIFSHSSRRILPDWSIR</sequence>
<dbReference type="AlphaFoldDB" id="A0A0A9A866"/>
<keyword evidence="1" id="KW-0472">Membrane</keyword>
<dbReference type="EMBL" id="GBRH01254648">
    <property type="protein sequence ID" value="JAD43247.1"/>
    <property type="molecule type" value="Transcribed_RNA"/>
</dbReference>
<keyword evidence="1" id="KW-1133">Transmembrane helix</keyword>
<reference evidence="3" key="1">
    <citation type="submission" date="2014-09" db="EMBL/GenBank/DDBJ databases">
        <authorList>
            <person name="Magalhaes I.L.F."/>
            <person name="Oliveira U."/>
            <person name="Santos F.R."/>
            <person name="Vidigal T.H.D.A."/>
            <person name="Brescovit A.D."/>
            <person name="Santos A.J."/>
        </authorList>
    </citation>
    <scope>NUCLEOTIDE SEQUENCE</scope>
    <source>
        <tissue evidence="3">Shoot tissue taken approximately 20 cm above the soil surface</tissue>
    </source>
</reference>
<reference evidence="3" key="2">
    <citation type="journal article" date="2015" name="Data Brief">
        <title>Shoot transcriptome of the giant reed, Arundo donax.</title>
        <authorList>
            <person name="Barrero R.A."/>
            <person name="Guerrero F.D."/>
            <person name="Moolhuijzen P."/>
            <person name="Goolsby J.A."/>
            <person name="Tidwell J."/>
            <person name="Bellgard S.E."/>
            <person name="Bellgard M.I."/>
        </authorList>
    </citation>
    <scope>NUCLEOTIDE SEQUENCE</scope>
    <source>
        <tissue evidence="3">Shoot tissue taken approximately 20 cm above the soil surface</tissue>
    </source>
</reference>
<keyword evidence="2" id="KW-0732">Signal</keyword>
<evidence type="ECO:0008006" key="4">
    <source>
        <dbReference type="Google" id="ProtNLM"/>
    </source>
</evidence>
<keyword evidence="1" id="KW-0812">Transmembrane</keyword>